<reference evidence="6 7" key="1">
    <citation type="submission" date="2017-12" db="EMBL/GenBank/DDBJ databases">
        <title>Complete genome sequence of Herbivorax saccincola GGR1, a novel Cellulosome-producing hydrolytic bacterium in a thermophilic biogas plant, established by Illumina and Nanopore MinION sequencing.</title>
        <authorList>
            <person name="Pechtl A."/>
            <person name="Ruckert C."/>
            <person name="Koeck D.E."/>
            <person name="Maus I."/>
            <person name="Winkler A."/>
            <person name="Kalinowski J."/>
            <person name="Puhler A."/>
            <person name="Schwarz W.W."/>
            <person name="Zverlov V.V."/>
            <person name="Schluter A."/>
            <person name="Liebl W."/>
        </authorList>
    </citation>
    <scope>NUCLEOTIDE SEQUENCE [LARGE SCALE GENOMIC DNA]</scope>
    <source>
        <strain evidence="7">SR1</strain>
    </source>
</reference>
<feature type="signal peptide" evidence="3">
    <location>
        <begin position="1"/>
        <end position="23"/>
    </location>
</feature>
<dbReference type="InterPro" id="IPR036116">
    <property type="entry name" value="FN3_sf"/>
</dbReference>
<dbReference type="InterPro" id="IPR003961">
    <property type="entry name" value="FN3_dom"/>
</dbReference>
<keyword evidence="6" id="KW-0624">Polysaccharide degradation</keyword>
<feature type="domain" description="SLH" evidence="5">
    <location>
        <begin position="1082"/>
        <end position="1139"/>
    </location>
</feature>
<feature type="compositionally biased region" description="Acidic residues" evidence="2">
    <location>
        <begin position="266"/>
        <end position="288"/>
    </location>
</feature>
<dbReference type="SUPFAM" id="SSF49265">
    <property type="entry name" value="Fibronectin type III"/>
    <property type="match status" value="5"/>
</dbReference>
<feature type="domain" description="Fibronectin type-III" evidence="4">
    <location>
        <begin position="773"/>
        <end position="868"/>
    </location>
</feature>
<feature type="domain" description="SLH" evidence="5">
    <location>
        <begin position="1014"/>
        <end position="1077"/>
    </location>
</feature>
<dbReference type="Pfam" id="PF00041">
    <property type="entry name" value="fn3"/>
    <property type="match status" value="2"/>
</dbReference>
<protein>
    <submittedName>
        <fullName evidence="6">Endo-1,4-beta-xylanase A</fullName>
        <ecNumber evidence="6">3.2.1.8</ecNumber>
    </submittedName>
</protein>
<dbReference type="EMBL" id="CP025197">
    <property type="protein sequence ID" value="AUG56291.1"/>
    <property type="molecule type" value="Genomic_DNA"/>
</dbReference>
<keyword evidence="1" id="KW-0677">Repeat</keyword>
<evidence type="ECO:0000256" key="2">
    <source>
        <dbReference type="SAM" id="MobiDB-lite"/>
    </source>
</evidence>
<gene>
    <name evidence="6" type="primary">xynA1</name>
    <name evidence="6" type="ORF">HVS_01635</name>
</gene>
<feature type="compositionally biased region" description="Acidic residues" evidence="2">
    <location>
        <begin position="211"/>
        <end position="224"/>
    </location>
</feature>
<dbReference type="GO" id="GO:0045493">
    <property type="term" value="P:xylan catabolic process"/>
    <property type="evidence" value="ECO:0007669"/>
    <property type="project" value="UniProtKB-KW"/>
</dbReference>
<keyword evidence="7" id="KW-1185">Reference proteome</keyword>
<dbReference type="EC" id="3.2.1.8" evidence="6"/>
<dbReference type="AlphaFoldDB" id="A0A2K9EIF0"/>
<dbReference type="InterPro" id="IPR001119">
    <property type="entry name" value="SLH_dom"/>
</dbReference>
<feature type="chain" id="PRO_5014985609" evidence="3">
    <location>
        <begin position="24"/>
        <end position="1139"/>
    </location>
</feature>
<dbReference type="Pfam" id="PF00395">
    <property type="entry name" value="SLH"/>
    <property type="match status" value="3"/>
</dbReference>
<evidence type="ECO:0000313" key="6">
    <source>
        <dbReference type="EMBL" id="AUG56291.1"/>
    </source>
</evidence>
<dbReference type="PANTHER" id="PTHR13817">
    <property type="entry name" value="TITIN"/>
    <property type="match status" value="1"/>
</dbReference>
<dbReference type="PROSITE" id="PS51272">
    <property type="entry name" value="SLH"/>
    <property type="match status" value="3"/>
</dbReference>
<accession>A0A2K9EIF0</accession>
<feature type="region of interest" description="Disordered" evidence="2">
    <location>
        <begin position="211"/>
        <end position="298"/>
    </location>
</feature>
<name>A0A2K9EIF0_9FIRM</name>
<dbReference type="PROSITE" id="PS50853">
    <property type="entry name" value="FN3"/>
    <property type="match status" value="4"/>
</dbReference>
<keyword evidence="3" id="KW-0732">Signal</keyword>
<dbReference type="KEGG" id="hsc:HVS_01635"/>
<dbReference type="SMART" id="SM00060">
    <property type="entry name" value="FN3"/>
    <property type="match status" value="7"/>
</dbReference>
<dbReference type="InterPro" id="IPR050964">
    <property type="entry name" value="Striated_Muscle_Regulatory"/>
</dbReference>
<feature type="domain" description="Fibronectin type-III" evidence="4">
    <location>
        <begin position="400"/>
        <end position="489"/>
    </location>
</feature>
<dbReference type="Gene3D" id="2.60.40.10">
    <property type="entry name" value="Immunoglobulins"/>
    <property type="match status" value="7"/>
</dbReference>
<keyword evidence="6" id="KW-0858">Xylan degradation</keyword>
<evidence type="ECO:0000256" key="3">
    <source>
        <dbReference type="SAM" id="SignalP"/>
    </source>
</evidence>
<sequence>MKKKMFSVIILLICIFAISNVNASLGLRAKPAALNSDTQINISWDSVADASYYKVYRKEYTGDDNNDDNDEGYVLLSIINVDKEKNYLYFVDTGLLPKTKYKYKVEAVKINPQDEEEIIKSETCTAETKEMQAPSIVSWNLDLNNKIINLKWINNSLATKYTAIYNEAGEEMAYLEGDGTSVSFFDPSITPGTTNKYTITSFAIVIEEQDPADDSDDDLADEPGDNSGSGLADGSGDDSGGGSGGDTGDDSGDGTGDSSGGGSGDDTGDNSGDDTGDSSGDESDDDSAGDSADINGKKASSNFEITPIKLPSITAKLDKGYVLIFWEKHPQIQQFKLERAKYMDEFWGNWEVVGVELKEDTTSIKDRISDNGIYRYRLKIDTENYTGVSNISKPITNITSPSNLQCVPVSPGRIDLSWTNPPLGDFTMLVQRKDSGSSSYKTIAQVDSNITSYSDTKDIETGKTYYYRITAIDSSGNTYSTREYKISADVPDSPKYLTIDINSPTSFTLNWNDNSNNESGFIIERRTGNGSFAEIATVSANTTYYTDSTVTSSSSYTYRVTAFNPFGKARSYTNEVAASASLLMEPPVSLIVTPVSSRQIDLSWTYADYSNHGTVIERKRGKDGDWQIVDILDTGFSSYSDTNLSSDTEYFYRVKAVIGENVFSRPYPREEAENGVYTKLLTPKDLKATWQSSGIIKLEWSGILSFDSELIIERKTENSNFVPIETISPYDLKWYDTEVENDRNYTYRVKSVNSYNSSDYSNEASVEPLTLPVPENFIVVVLSGSEVVIEWEYDEDREISGFKLERRTDPDGRWREVASLGNKVRSYRIKDLDPDEVYYFRIGAYHSSMNLKSYTQPVKVLINTVKPPSDLIVTHIRDNQYLLEWKDNSEKEEGFIIERRHGSKDFVEIGRVTENTRNFTDSGLEFNSIYYYRVRAYNSNVQSAHTNTVAVRTILKKTFGDLDSVPWAKTAINSLLGMGIVKGRSEEIFAPNDNITRAEFISLVVKTFELDRIPIGTFSDVRPEHWYYRDVMIAQNMGIVSGVGNNYFHPNRPIKREDMAVILARTLRITGNPLPHKDTSILEKFSDSHLISDYALSSLAVTHGAGIINGKGSGILAPKDFATRAEAVVMLYNILFKLD</sequence>
<evidence type="ECO:0000256" key="1">
    <source>
        <dbReference type="ARBA" id="ARBA00022737"/>
    </source>
</evidence>
<dbReference type="CDD" id="cd00063">
    <property type="entry name" value="FN3"/>
    <property type="match status" value="4"/>
</dbReference>
<feature type="domain" description="Fibronectin type-III" evidence="4">
    <location>
        <begin position="490"/>
        <end position="583"/>
    </location>
</feature>
<feature type="compositionally biased region" description="Gly residues" evidence="2">
    <location>
        <begin position="253"/>
        <end position="265"/>
    </location>
</feature>
<proteinExistence type="predicted"/>
<evidence type="ECO:0000259" key="4">
    <source>
        <dbReference type="PROSITE" id="PS50853"/>
    </source>
</evidence>
<dbReference type="Proteomes" id="UP000233534">
    <property type="component" value="Chromosome"/>
</dbReference>
<organism evidence="6 7">
    <name type="scientific">Acetivibrio saccincola</name>
    <dbReference type="NCBI Taxonomy" id="1677857"/>
    <lineage>
        <taxon>Bacteria</taxon>
        <taxon>Bacillati</taxon>
        <taxon>Bacillota</taxon>
        <taxon>Clostridia</taxon>
        <taxon>Eubacteriales</taxon>
        <taxon>Oscillospiraceae</taxon>
        <taxon>Acetivibrio</taxon>
    </lineage>
</organism>
<dbReference type="RefSeq" id="WP_101298710.1">
    <property type="nucleotide sequence ID" value="NZ_CP025197.1"/>
</dbReference>
<feature type="domain" description="Fibronectin type-III" evidence="4">
    <location>
        <begin position="586"/>
        <end position="674"/>
    </location>
</feature>
<keyword evidence="6" id="KW-0378">Hydrolase</keyword>
<keyword evidence="6" id="KW-0326">Glycosidase</keyword>
<keyword evidence="6" id="KW-0119">Carbohydrate metabolism</keyword>
<evidence type="ECO:0000259" key="5">
    <source>
        <dbReference type="PROSITE" id="PS51272"/>
    </source>
</evidence>
<feature type="compositionally biased region" description="Gly residues" evidence="2">
    <location>
        <begin position="231"/>
        <end position="246"/>
    </location>
</feature>
<dbReference type="PANTHER" id="PTHR13817:SF166">
    <property type="entry name" value="NEURONAL IGCAM-RELATED"/>
    <property type="match status" value="1"/>
</dbReference>
<dbReference type="GO" id="GO:0031176">
    <property type="term" value="F:endo-1,4-beta-xylanase activity"/>
    <property type="evidence" value="ECO:0007669"/>
    <property type="project" value="UniProtKB-EC"/>
</dbReference>
<evidence type="ECO:0000313" key="7">
    <source>
        <dbReference type="Proteomes" id="UP000233534"/>
    </source>
</evidence>
<feature type="domain" description="SLH" evidence="5">
    <location>
        <begin position="955"/>
        <end position="1012"/>
    </location>
</feature>
<dbReference type="InterPro" id="IPR013783">
    <property type="entry name" value="Ig-like_fold"/>
</dbReference>